<dbReference type="OrthoDB" id="1462527at2759"/>
<dbReference type="Proteomes" id="UP001141806">
    <property type="component" value="Unassembled WGS sequence"/>
</dbReference>
<evidence type="ECO:0008006" key="4">
    <source>
        <dbReference type="Google" id="ProtNLM"/>
    </source>
</evidence>
<proteinExistence type="predicted"/>
<organism evidence="2 3">
    <name type="scientific">Protea cynaroides</name>
    <dbReference type="NCBI Taxonomy" id="273540"/>
    <lineage>
        <taxon>Eukaryota</taxon>
        <taxon>Viridiplantae</taxon>
        <taxon>Streptophyta</taxon>
        <taxon>Embryophyta</taxon>
        <taxon>Tracheophyta</taxon>
        <taxon>Spermatophyta</taxon>
        <taxon>Magnoliopsida</taxon>
        <taxon>Proteales</taxon>
        <taxon>Proteaceae</taxon>
        <taxon>Protea</taxon>
    </lineage>
</organism>
<sequence length="347" mass="39054">MEFSSRWWLFRINLVGRHELVRCRPAPPTLSGVGSDRTRPNRLDLWNLNGSDPIHASSPATTSQSQTKKKNSSLSPDWRSLFQIHPEGFIASLAHPPGPCWRQRGSRYTIRAGRYLCARGSSGVIERPSPPFQPRTLWVLTGQPGRERGGNGLPKKPGAFSLRASSSFFNLASSIYSHLWLATNSMKARTTLPFARVRTRWIDIQFHQWQRQLEGKEEDGLEPYGTDSRGGCLEGETLRAFIAHFNKLVMEIKDLQPDVVVEALKSSIMDKKLIYSITKMPPRNLIDMLHRCERHAAANDVVDMATEREKGAKASNKTRSDQPDKSIKTGVKNKKPKSEKETIGKIG</sequence>
<feature type="region of interest" description="Disordered" evidence="1">
    <location>
        <begin position="26"/>
        <end position="74"/>
    </location>
</feature>
<feature type="compositionally biased region" description="Basic and acidic residues" evidence="1">
    <location>
        <begin position="336"/>
        <end position="347"/>
    </location>
</feature>
<name>A0A9Q0K5Q0_9MAGN</name>
<evidence type="ECO:0000256" key="1">
    <source>
        <dbReference type="SAM" id="MobiDB-lite"/>
    </source>
</evidence>
<feature type="region of interest" description="Disordered" evidence="1">
    <location>
        <begin position="306"/>
        <end position="347"/>
    </location>
</feature>
<protein>
    <recommendedName>
        <fullName evidence="4">Retrotransposon gag domain-containing protein</fullName>
    </recommendedName>
</protein>
<gene>
    <name evidence="2" type="ORF">NE237_022914</name>
</gene>
<feature type="compositionally biased region" description="Basic and acidic residues" evidence="1">
    <location>
        <begin position="306"/>
        <end position="327"/>
    </location>
</feature>
<reference evidence="2" key="1">
    <citation type="journal article" date="2023" name="Plant J.">
        <title>The genome of the king protea, Protea cynaroides.</title>
        <authorList>
            <person name="Chang J."/>
            <person name="Duong T.A."/>
            <person name="Schoeman C."/>
            <person name="Ma X."/>
            <person name="Roodt D."/>
            <person name="Barker N."/>
            <person name="Li Z."/>
            <person name="Van de Peer Y."/>
            <person name="Mizrachi E."/>
        </authorList>
    </citation>
    <scope>NUCLEOTIDE SEQUENCE</scope>
    <source>
        <tissue evidence="2">Young leaves</tissue>
    </source>
</reference>
<evidence type="ECO:0000313" key="2">
    <source>
        <dbReference type="EMBL" id="KAJ4962975.1"/>
    </source>
</evidence>
<dbReference type="AlphaFoldDB" id="A0A9Q0K5Q0"/>
<evidence type="ECO:0000313" key="3">
    <source>
        <dbReference type="Proteomes" id="UP001141806"/>
    </source>
</evidence>
<dbReference type="EMBL" id="JAMYWD010000008">
    <property type="protein sequence ID" value="KAJ4962975.1"/>
    <property type="molecule type" value="Genomic_DNA"/>
</dbReference>
<feature type="compositionally biased region" description="Low complexity" evidence="1">
    <location>
        <begin position="57"/>
        <end position="66"/>
    </location>
</feature>
<comment type="caution">
    <text evidence="2">The sequence shown here is derived from an EMBL/GenBank/DDBJ whole genome shotgun (WGS) entry which is preliminary data.</text>
</comment>
<keyword evidence="3" id="KW-1185">Reference proteome</keyword>
<accession>A0A9Q0K5Q0</accession>